<dbReference type="InterPro" id="IPR003439">
    <property type="entry name" value="ABC_transporter-like_ATP-bd"/>
</dbReference>
<dbReference type="SMART" id="SM00382">
    <property type="entry name" value="AAA"/>
    <property type="match status" value="1"/>
</dbReference>
<dbReference type="GO" id="GO:0022857">
    <property type="term" value="F:transmembrane transporter activity"/>
    <property type="evidence" value="ECO:0007669"/>
    <property type="project" value="InterPro"/>
</dbReference>
<dbReference type="SUPFAM" id="SSF50331">
    <property type="entry name" value="MOP-like"/>
    <property type="match status" value="1"/>
</dbReference>
<dbReference type="Pfam" id="PF08402">
    <property type="entry name" value="TOBE_2"/>
    <property type="match status" value="1"/>
</dbReference>
<gene>
    <name evidence="8" type="ordered locus">Smar_0154</name>
</gene>
<name>A3DKV7_STAMF</name>
<reference evidence="9" key="1">
    <citation type="journal article" date="2009" name="BMC Genomics">
        <title>The complete genome sequence of Staphylothermus marinus reveals differences in sulfur metabolism among heterotrophic Crenarchaeota.</title>
        <authorList>
            <person name="Anderson I.J."/>
            <person name="Dharmarajan L."/>
            <person name="Rodriguez J."/>
            <person name="Hooper S."/>
            <person name="Porat I."/>
            <person name="Ulrich L.E."/>
            <person name="Elkins J.G."/>
            <person name="Mavromatis K."/>
            <person name="Sun H."/>
            <person name="Land M."/>
            <person name="Lapidus A."/>
            <person name="Lucas S."/>
            <person name="Barry K."/>
            <person name="Huber H."/>
            <person name="Zhulin I.B."/>
            <person name="Whitman W.B."/>
            <person name="Mukhopadhyay B."/>
            <person name="Woese C."/>
            <person name="Bristow J."/>
            <person name="Kyrpides N."/>
        </authorList>
    </citation>
    <scope>NUCLEOTIDE SEQUENCE [LARGE SCALE GENOMIC DNA]</scope>
    <source>
        <strain evidence="9">ATCC 43588 / DSM 3639 / JCM 9404 / F1</strain>
    </source>
</reference>
<feature type="domain" description="ABC transporter" evidence="7">
    <location>
        <begin position="4"/>
        <end position="238"/>
    </location>
</feature>
<evidence type="ECO:0000256" key="5">
    <source>
        <dbReference type="ARBA" id="ARBA00022967"/>
    </source>
</evidence>
<keyword evidence="5" id="KW-1278">Translocase</keyword>
<evidence type="ECO:0000313" key="8">
    <source>
        <dbReference type="EMBL" id="ABN69267.1"/>
    </source>
</evidence>
<evidence type="ECO:0000256" key="2">
    <source>
        <dbReference type="ARBA" id="ARBA00022475"/>
    </source>
</evidence>
<keyword evidence="9" id="KW-1185">Reference proteome</keyword>
<dbReference type="Proteomes" id="UP000000254">
    <property type="component" value="Chromosome"/>
</dbReference>
<dbReference type="STRING" id="399550.Smar_0154"/>
<dbReference type="RefSeq" id="WP_011838458.1">
    <property type="nucleotide sequence ID" value="NC_009033.1"/>
</dbReference>
<dbReference type="PANTHER" id="PTHR43875">
    <property type="entry name" value="MALTODEXTRIN IMPORT ATP-BINDING PROTEIN MSMX"/>
    <property type="match status" value="1"/>
</dbReference>
<dbReference type="GO" id="GO:0016887">
    <property type="term" value="F:ATP hydrolysis activity"/>
    <property type="evidence" value="ECO:0007669"/>
    <property type="project" value="InterPro"/>
</dbReference>
<dbReference type="EMBL" id="CP000575">
    <property type="protein sequence ID" value="ABN69267.1"/>
    <property type="molecule type" value="Genomic_DNA"/>
</dbReference>
<keyword evidence="1" id="KW-0813">Transport</keyword>
<dbReference type="Gene3D" id="2.40.50.100">
    <property type="match status" value="1"/>
</dbReference>
<dbReference type="InterPro" id="IPR013611">
    <property type="entry name" value="Transp-assoc_OB_typ2"/>
</dbReference>
<proteinExistence type="predicted"/>
<accession>A3DKV7</accession>
<keyword evidence="2" id="KW-1003">Cell membrane</keyword>
<dbReference type="FunFam" id="3.40.50.300:FF:000042">
    <property type="entry name" value="Maltose/maltodextrin ABC transporter, ATP-binding protein"/>
    <property type="match status" value="1"/>
</dbReference>
<dbReference type="Pfam" id="PF00005">
    <property type="entry name" value="ABC_tran"/>
    <property type="match status" value="1"/>
</dbReference>
<dbReference type="PROSITE" id="PS50893">
    <property type="entry name" value="ABC_TRANSPORTER_2"/>
    <property type="match status" value="1"/>
</dbReference>
<dbReference type="Gene3D" id="3.40.50.300">
    <property type="entry name" value="P-loop containing nucleotide triphosphate hydrolases"/>
    <property type="match status" value="1"/>
</dbReference>
<dbReference type="AlphaFoldDB" id="A3DKV7"/>
<evidence type="ECO:0000256" key="4">
    <source>
        <dbReference type="ARBA" id="ARBA00022840"/>
    </source>
</evidence>
<protein>
    <submittedName>
        <fullName evidence="8">ABC transporter related</fullName>
    </submittedName>
</protein>
<dbReference type="PANTHER" id="PTHR43875:SF15">
    <property type="entry name" value="TREHALOSE IMPORT ATP-BINDING PROTEIN SUGC"/>
    <property type="match status" value="1"/>
</dbReference>
<dbReference type="PROSITE" id="PS00211">
    <property type="entry name" value="ABC_TRANSPORTER_1"/>
    <property type="match status" value="1"/>
</dbReference>
<sequence>MTRVRLENVTKVYGSVIAVDHVSFEVESGELFTLLGPSGCGKTTTLRIIAGFEVPEEGKVYFDDEEVTFLKPYLRNTAMVFQNYALWPHMTVYDNVAYGLRIRRKQLGLSEEDIRRKVKWALELVKLEGLENRYPLQLSGGQQQRVALARALVVEPRVLLLDEPLSNLDAKLRIEMREEIKRLQKKLGITTVYVTHDQLEAMSISDRIAVMNKGKLLQYGAPREVYFRPINLFVADFLGRGNILYGEFLGWENEYALVRIPDLDADILGVSPHKDLPSKVAVVIRPEIMKITESRVPRDNYIVGKVDLVMFLGDRVEVRLSTSKTSLVVYLPNTMYPTVGQELKLVAPKDNVIVIPARWE</sequence>
<dbReference type="KEGG" id="smr:Smar_0154"/>
<dbReference type="GO" id="GO:0005524">
    <property type="term" value="F:ATP binding"/>
    <property type="evidence" value="ECO:0007669"/>
    <property type="project" value="UniProtKB-KW"/>
</dbReference>
<keyword evidence="6" id="KW-0472">Membrane</keyword>
<dbReference type="InterPro" id="IPR008995">
    <property type="entry name" value="Mo/tungstate-bd_C_term_dom"/>
</dbReference>
<dbReference type="OrthoDB" id="18368at2157"/>
<evidence type="ECO:0000256" key="1">
    <source>
        <dbReference type="ARBA" id="ARBA00022448"/>
    </source>
</evidence>
<organism evidence="8 9">
    <name type="scientific">Staphylothermus marinus (strain ATCC 43588 / DSM 3639 / JCM 9404 / F1)</name>
    <dbReference type="NCBI Taxonomy" id="399550"/>
    <lineage>
        <taxon>Archaea</taxon>
        <taxon>Thermoproteota</taxon>
        <taxon>Thermoprotei</taxon>
        <taxon>Desulfurococcales</taxon>
        <taxon>Desulfurococcaceae</taxon>
        <taxon>Staphylothermus</taxon>
    </lineage>
</organism>
<dbReference type="GeneID" id="4907370"/>
<dbReference type="InterPro" id="IPR003593">
    <property type="entry name" value="AAA+_ATPase"/>
</dbReference>
<dbReference type="GO" id="GO:0055052">
    <property type="term" value="C:ATP-binding cassette (ABC) transporter complex, substrate-binding subunit-containing"/>
    <property type="evidence" value="ECO:0007669"/>
    <property type="project" value="TreeGrafter"/>
</dbReference>
<reference evidence="8 9" key="2">
    <citation type="journal article" date="2009" name="Stand. Genomic Sci.">
        <title>Complete genome sequence of Staphylothermus marinus Stetter and Fiala 1986 type strain F1.</title>
        <authorList>
            <person name="Anderson I.J."/>
            <person name="Sun H."/>
            <person name="Lapidus A."/>
            <person name="Copeland A."/>
            <person name="Glavina Del Rio T."/>
            <person name="Tice H."/>
            <person name="Dalin E."/>
            <person name="Lucas S."/>
            <person name="Barry K."/>
            <person name="Land M."/>
            <person name="Richardson P."/>
            <person name="Huber H."/>
            <person name="Kyrpides N.C."/>
        </authorList>
    </citation>
    <scope>NUCLEOTIDE SEQUENCE [LARGE SCALE GENOMIC DNA]</scope>
    <source>
        <strain evidence="9">ATCC 43588 / DSM 3639 / JCM 9404 / F1</strain>
    </source>
</reference>
<dbReference type="SUPFAM" id="SSF52540">
    <property type="entry name" value="P-loop containing nucleoside triphosphate hydrolases"/>
    <property type="match status" value="1"/>
</dbReference>
<evidence type="ECO:0000256" key="3">
    <source>
        <dbReference type="ARBA" id="ARBA00022741"/>
    </source>
</evidence>
<evidence type="ECO:0000256" key="6">
    <source>
        <dbReference type="ARBA" id="ARBA00023136"/>
    </source>
</evidence>
<dbReference type="HOGENOM" id="CLU_000604_1_1_2"/>
<dbReference type="InterPro" id="IPR017871">
    <property type="entry name" value="ABC_transporter-like_CS"/>
</dbReference>
<dbReference type="InterPro" id="IPR047641">
    <property type="entry name" value="ABC_transpr_MalK/UgpC-like"/>
</dbReference>
<evidence type="ECO:0000259" key="7">
    <source>
        <dbReference type="PROSITE" id="PS50893"/>
    </source>
</evidence>
<keyword evidence="4" id="KW-0067">ATP-binding</keyword>
<dbReference type="InterPro" id="IPR027417">
    <property type="entry name" value="P-loop_NTPase"/>
</dbReference>
<keyword evidence="3" id="KW-0547">Nucleotide-binding</keyword>
<dbReference type="eggNOG" id="arCOG00175">
    <property type="taxonomic scope" value="Archaea"/>
</dbReference>
<evidence type="ECO:0000313" key="9">
    <source>
        <dbReference type="Proteomes" id="UP000000254"/>
    </source>
</evidence>